<evidence type="ECO:0000313" key="3">
    <source>
        <dbReference type="Proteomes" id="UP000053239"/>
    </source>
</evidence>
<protein>
    <submittedName>
        <fullName evidence="2">Uncharacterized protein</fullName>
    </submittedName>
</protein>
<dbReference type="EMBL" id="KQ235419">
    <property type="protein sequence ID" value="KMZ99264.1"/>
    <property type="molecule type" value="Genomic_DNA"/>
</dbReference>
<evidence type="ECO:0000256" key="1">
    <source>
        <dbReference type="SAM" id="MobiDB-lite"/>
    </source>
</evidence>
<proteinExistence type="predicted"/>
<evidence type="ECO:0000313" key="2">
    <source>
        <dbReference type="EMBL" id="KMZ99264.1"/>
    </source>
</evidence>
<dbReference type="Proteomes" id="UP000053239">
    <property type="component" value="Unassembled WGS sequence"/>
</dbReference>
<sequence>MFFIKINVYILSLNQYPFLYKVWFTYGEFDRSMDDDANRSNYDALCHQILDNMKVEGIFQYKDVCMKLMRNLKRHSPRSTHFDPTPERCNILYNWIYNLIQEEKVTKDIIKKCFDEYTDYKNAIRSLPRCDYFYHIEQFEEPMKIILFDIFQENMQIIRQELTRDYNSTEIPLKRFFCESLKIYKHMKGSYCNRRVQRNEKHTNICTKLNNFESAYRIFRINILNLYNKTPKLEDIDRGFLDECSSDAQRSLLVSDSGKNPSHALGKGMTASVTISGNYLQGGFPTFPADERNPLQEDIPTPPINEDNSMKKTITTTVGTVAGASSLLALLYRVI</sequence>
<organism evidence="2 3">
    <name type="scientific">Plasmodium vivax North Korean</name>
    <dbReference type="NCBI Taxonomy" id="1035514"/>
    <lineage>
        <taxon>Eukaryota</taxon>
        <taxon>Sar</taxon>
        <taxon>Alveolata</taxon>
        <taxon>Apicomplexa</taxon>
        <taxon>Aconoidasida</taxon>
        <taxon>Haemosporida</taxon>
        <taxon>Plasmodiidae</taxon>
        <taxon>Plasmodium</taxon>
        <taxon>Plasmodium (Plasmodium)</taxon>
    </lineage>
</organism>
<feature type="region of interest" description="Disordered" evidence="1">
    <location>
        <begin position="286"/>
        <end position="309"/>
    </location>
</feature>
<accession>A0A0J9TUM1</accession>
<gene>
    <name evidence="2" type="ORF">PVNG_02147</name>
</gene>
<dbReference type="AlphaFoldDB" id="A0A0J9TUM1"/>
<name>A0A0J9TUM1_PLAVI</name>
<reference evidence="2 3" key="1">
    <citation type="submission" date="2011-09" db="EMBL/GenBank/DDBJ databases">
        <title>The Genome Sequence of Plasmodium vivax North Korean.</title>
        <authorList>
            <consortium name="The Broad Institute Genome Sequencing Platform"/>
            <consortium name="The Broad Institute Genome Sequencing Center for Infectious Disease"/>
            <person name="Neafsey D."/>
            <person name="Carlton J."/>
            <person name="Barnwell J."/>
            <person name="Collins W."/>
            <person name="Escalante A."/>
            <person name="Mullikin J."/>
            <person name="Saul A."/>
            <person name="Guigo R."/>
            <person name="Camara F."/>
            <person name="Young S.K."/>
            <person name="Zeng Q."/>
            <person name="Gargeya S."/>
            <person name="Fitzgerald M."/>
            <person name="Haas B."/>
            <person name="Abouelleil A."/>
            <person name="Alvarado L."/>
            <person name="Arachchi H.M."/>
            <person name="Berlin A."/>
            <person name="Brown A."/>
            <person name="Chapman S.B."/>
            <person name="Chen Z."/>
            <person name="Dunbar C."/>
            <person name="Freedman E."/>
            <person name="Gearin G."/>
            <person name="Gellesch M."/>
            <person name="Goldberg J."/>
            <person name="Griggs A."/>
            <person name="Gujja S."/>
            <person name="Heiman D."/>
            <person name="Howarth C."/>
            <person name="Larson L."/>
            <person name="Lui A."/>
            <person name="MacDonald P.J.P."/>
            <person name="Montmayeur A."/>
            <person name="Murphy C."/>
            <person name="Neiman D."/>
            <person name="Pearson M."/>
            <person name="Priest M."/>
            <person name="Roberts A."/>
            <person name="Saif S."/>
            <person name="Shea T."/>
            <person name="Shenoy N."/>
            <person name="Sisk P."/>
            <person name="Stolte C."/>
            <person name="Sykes S."/>
            <person name="Wortman J."/>
            <person name="Nusbaum C."/>
            <person name="Birren B."/>
        </authorList>
    </citation>
    <scope>NUCLEOTIDE SEQUENCE [LARGE SCALE GENOMIC DNA]</scope>
    <source>
        <strain evidence="2 3">North Korean</strain>
    </source>
</reference>